<feature type="non-terminal residue" evidence="1">
    <location>
        <position position="323"/>
    </location>
</feature>
<organism evidence="1">
    <name type="scientific">marine sediment metagenome</name>
    <dbReference type="NCBI Taxonomy" id="412755"/>
    <lineage>
        <taxon>unclassified sequences</taxon>
        <taxon>metagenomes</taxon>
        <taxon>ecological metagenomes</taxon>
    </lineage>
</organism>
<evidence type="ECO:0000313" key="1">
    <source>
        <dbReference type="EMBL" id="GAI13977.1"/>
    </source>
</evidence>
<gene>
    <name evidence="1" type="ORF">S06H3_15972</name>
</gene>
<dbReference type="AlphaFoldDB" id="X1L3S6"/>
<proteinExistence type="predicted"/>
<reference evidence="1" key="1">
    <citation type="journal article" date="2014" name="Front. Microbiol.">
        <title>High frequency of phylogenetically diverse reductive dehalogenase-homologous genes in deep subseafloor sedimentary metagenomes.</title>
        <authorList>
            <person name="Kawai M."/>
            <person name="Futagami T."/>
            <person name="Toyoda A."/>
            <person name="Takaki Y."/>
            <person name="Nishi S."/>
            <person name="Hori S."/>
            <person name="Arai W."/>
            <person name="Tsubouchi T."/>
            <person name="Morono Y."/>
            <person name="Uchiyama I."/>
            <person name="Ito T."/>
            <person name="Fujiyama A."/>
            <person name="Inagaki F."/>
            <person name="Takami H."/>
        </authorList>
    </citation>
    <scope>NUCLEOTIDE SEQUENCE</scope>
    <source>
        <strain evidence="1">Expedition CK06-06</strain>
    </source>
</reference>
<sequence>MSSILSIILFTQLMAPYETRVFLDADGEFLIYARSYQGEIISIDSVKSIYDYLDEGIMKHNLGLLLQELKRDLVQQGGYANQGLFGTLEIPLPKGGFGDFMGETGKLDVGGYVKITIGGSETFISNLPGESGSSFFPELEMKQEMAINLDGQVGDRMRVYIDHNSERVNETQNKITVTYKGREDEIIQEIEGGDTQLSIPATTYTGDIPSHRGLFGIKSTAKLGPLEIVAIASKEQTQTQEIEIEGSTQAQYDTTWAKQYQRRRFFKLGVTGDIFDLEIYVDDNNAQNNNVGGNITFYGEAYLDINDDNVPDDTTIAVNYREG</sequence>
<dbReference type="EMBL" id="BARV01007880">
    <property type="protein sequence ID" value="GAI13977.1"/>
    <property type="molecule type" value="Genomic_DNA"/>
</dbReference>
<name>X1L3S6_9ZZZZ</name>
<comment type="caution">
    <text evidence="1">The sequence shown here is derived from an EMBL/GenBank/DDBJ whole genome shotgun (WGS) entry which is preliminary data.</text>
</comment>
<protein>
    <submittedName>
        <fullName evidence="1">Uncharacterized protein</fullName>
    </submittedName>
</protein>
<accession>X1L3S6</accession>